<feature type="compositionally biased region" description="Basic and acidic residues" evidence="1">
    <location>
        <begin position="184"/>
        <end position="198"/>
    </location>
</feature>
<dbReference type="EMBL" id="CAMAPF010000943">
    <property type="protein sequence ID" value="CAH9126659.1"/>
    <property type="molecule type" value="Genomic_DNA"/>
</dbReference>
<reference evidence="2" key="1">
    <citation type="submission" date="2022-07" db="EMBL/GenBank/DDBJ databases">
        <authorList>
            <person name="Macas J."/>
            <person name="Novak P."/>
            <person name="Neumann P."/>
        </authorList>
    </citation>
    <scope>NUCLEOTIDE SEQUENCE</scope>
</reference>
<sequence>MTDCLELDVESLQKEVDAHVLFPPESDFSKVCSCDECSAKLKVFKEFETDIWDKQNRVWELIDQQRPDLLNCIALGAASYWTRSLLDRLHRELELLYEKSGASWTLKRSKSEQELIDVSFQISNMLIDNKLLKRIDPVEISEDEYSYDQPLAWEIKSGYVWYGDTRFKDAAFKIIKKIEEIENHHEHDKKSAQEEGRSLDPSISKKHIDDQIMSRPLYCYNLPERWHGGGMSSSSQFQMYYEQVGIPQAFLPDPPTQ</sequence>
<feature type="region of interest" description="Disordered" evidence="1">
    <location>
        <begin position="184"/>
        <end position="205"/>
    </location>
</feature>
<name>A0AAV0EU62_9ASTE</name>
<evidence type="ECO:0000256" key="1">
    <source>
        <dbReference type="SAM" id="MobiDB-lite"/>
    </source>
</evidence>
<proteinExistence type="predicted"/>
<evidence type="ECO:0000313" key="2">
    <source>
        <dbReference type="EMBL" id="CAH9126659.1"/>
    </source>
</evidence>
<keyword evidence="3" id="KW-1185">Reference proteome</keyword>
<comment type="caution">
    <text evidence="2">The sequence shown here is derived from an EMBL/GenBank/DDBJ whole genome shotgun (WGS) entry which is preliminary data.</text>
</comment>
<dbReference type="AlphaFoldDB" id="A0AAV0EU62"/>
<dbReference type="Proteomes" id="UP001152523">
    <property type="component" value="Unassembled WGS sequence"/>
</dbReference>
<accession>A0AAV0EU62</accession>
<evidence type="ECO:0000313" key="3">
    <source>
        <dbReference type="Proteomes" id="UP001152523"/>
    </source>
</evidence>
<organism evidence="2 3">
    <name type="scientific">Cuscuta epithymum</name>
    <dbReference type="NCBI Taxonomy" id="186058"/>
    <lineage>
        <taxon>Eukaryota</taxon>
        <taxon>Viridiplantae</taxon>
        <taxon>Streptophyta</taxon>
        <taxon>Embryophyta</taxon>
        <taxon>Tracheophyta</taxon>
        <taxon>Spermatophyta</taxon>
        <taxon>Magnoliopsida</taxon>
        <taxon>eudicotyledons</taxon>
        <taxon>Gunneridae</taxon>
        <taxon>Pentapetalae</taxon>
        <taxon>asterids</taxon>
        <taxon>lamiids</taxon>
        <taxon>Solanales</taxon>
        <taxon>Convolvulaceae</taxon>
        <taxon>Cuscuteae</taxon>
        <taxon>Cuscuta</taxon>
        <taxon>Cuscuta subgen. Cuscuta</taxon>
    </lineage>
</organism>
<protein>
    <submittedName>
        <fullName evidence="2">Uncharacterized protein</fullName>
    </submittedName>
</protein>
<gene>
    <name evidence="2" type="ORF">CEPIT_LOCUS27706</name>
</gene>